<keyword evidence="3" id="KW-1185">Reference proteome</keyword>
<reference evidence="1 3" key="1">
    <citation type="submission" date="2023-06" db="EMBL/GenBank/DDBJ databases">
        <authorList>
            <person name="Ham H."/>
            <person name="Park D.S."/>
        </authorList>
    </citation>
    <scope>NUCLEOTIDE SEQUENCE [LARGE SCALE GENOMIC DNA]</scope>
    <source>
        <strain evidence="1 3">KACC 17005</strain>
    </source>
</reference>
<protein>
    <submittedName>
        <fullName evidence="1">Uncharacterized protein</fullName>
    </submittedName>
</protein>
<evidence type="ECO:0000313" key="1">
    <source>
        <dbReference type="EMBL" id="WIY46680.1"/>
    </source>
</evidence>
<proteinExistence type="predicted"/>
<dbReference type="RefSeq" id="WP_011795968.1">
    <property type="nucleotide sequence ID" value="NZ_CP023687.1"/>
</dbReference>
<name>A0ABY9AI94_PARCI</name>
<dbReference type="EMBL" id="CP127363">
    <property type="protein sequence ID" value="WIY49715.1"/>
    <property type="molecule type" value="Genomic_DNA"/>
</dbReference>
<organism evidence="1 3">
    <name type="scientific">Paracidovorax citrulli</name>
    <name type="common">Acidovorax citrulli</name>
    <dbReference type="NCBI Taxonomy" id="80869"/>
    <lineage>
        <taxon>Bacteria</taxon>
        <taxon>Pseudomonadati</taxon>
        <taxon>Pseudomonadota</taxon>
        <taxon>Betaproteobacteria</taxon>
        <taxon>Burkholderiales</taxon>
        <taxon>Comamonadaceae</taxon>
        <taxon>Paracidovorax</taxon>
    </lineage>
</organism>
<dbReference type="EMBL" id="CP127363">
    <property type="protein sequence ID" value="WIY46680.1"/>
    <property type="molecule type" value="Genomic_DNA"/>
</dbReference>
<evidence type="ECO:0000313" key="2">
    <source>
        <dbReference type="EMBL" id="WIY49715.1"/>
    </source>
</evidence>
<accession>A0ABY9AI94</accession>
<evidence type="ECO:0000313" key="3">
    <source>
        <dbReference type="Proteomes" id="UP001242732"/>
    </source>
</evidence>
<dbReference type="Proteomes" id="UP001242732">
    <property type="component" value="Chromosome"/>
</dbReference>
<gene>
    <name evidence="2" type="ORF">QRO08_03835</name>
    <name evidence="1" type="ORF">QRO08_12495</name>
</gene>
<sequence>MYELTDNGDLAWVLGEEVADAILSLPPAEPDQPETVTVDTHAQQLGPIRLTLARHRYKRGKRVFWIWVASRADRLPLGTPPKTQR</sequence>